<evidence type="ECO:0000256" key="2">
    <source>
        <dbReference type="PROSITE-ProRule" id="PRU00176"/>
    </source>
</evidence>
<protein>
    <recommendedName>
        <fullName evidence="3">RRM domain-containing protein</fullName>
    </recommendedName>
</protein>
<evidence type="ECO:0000313" key="4">
    <source>
        <dbReference type="EMBL" id="KAK0998221.1"/>
    </source>
</evidence>
<dbReference type="PANTHER" id="PTHR23003">
    <property type="entry name" value="RNA RECOGNITION MOTIF RRM DOMAIN CONTAINING PROTEIN"/>
    <property type="match status" value="1"/>
</dbReference>
<dbReference type="InterPro" id="IPR035979">
    <property type="entry name" value="RBD_domain_sf"/>
</dbReference>
<evidence type="ECO:0000256" key="1">
    <source>
        <dbReference type="ARBA" id="ARBA00022884"/>
    </source>
</evidence>
<name>A0AAN6KRH5_9PEZI</name>
<organism evidence="4 5">
    <name type="scientific">Friedmanniomyces endolithicus</name>
    <dbReference type="NCBI Taxonomy" id="329885"/>
    <lineage>
        <taxon>Eukaryota</taxon>
        <taxon>Fungi</taxon>
        <taxon>Dikarya</taxon>
        <taxon>Ascomycota</taxon>
        <taxon>Pezizomycotina</taxon>
        <taxon>Dothideomycetes</taxon>
        <taxon>Dothideomycetidae</taxon>
        <taxon>Mycosphaerellales</taxon>
        <taxon>Teratosphaeriaceae</taxon>
        <taxon>Friedmanniomyces</taxon>
    </lineage>
</organism>
<dbReference type="PANTHER" id="PTHR23003:SF3">
    <property type="entry name" value="FI21236P1-RELATED"/>
    <property type="match status" value="1"/>
</dbReference>
<dbReference type="InterPro" id="IPR012677">
    <property type="entry name" value="Nucleotide-bd_a/b_plait_sf"/>
</dbReference>
<sequence length="396" mass="42862">MSSTSSTTDARRSSNPGPYLIVIENLPLQYTWQDLKDLVRREASHGIWTEMALYPNGKSGGKGHARVKRPDEARNLYTYLTTNAIEGRRLRIHLWDISGSVPKLLGCNCTGTSIHPTQSYPAQGQEVTRMALASGWQTMTPMTPTTPMTAGQASYASTPSSSYVCGPSTPATSYASTPSSLTQPAAVQAQGAAQLAAVQQAMMSLQLHTQDPRYPAMMQQYQQRAQALLLQQATQQRAASDSYAYTSNGLPVNTNQGAIRTESRGVFVSGLNYKARSRDVEALFSRAGEISKCEVQKDAASGRSKGKATIRYSSMVGAQQAISMFNDRKFMDMPLKVRLDTEQTVVSPPAVAQTSRSSQPIIVNGSQSARPMNVASSSRYDLRVNSPVTMNGAVVS</sequence>
<keyword evidence="5" id="KW-1185">Reference proteome</keyword>
<proteinExistence type="predicted"/>
<dbReference type="PROSITE" id="PS50102">
    <property type="entry name" value="RRM"/>
    <property type="match status" value="1"/>
</dbReference>
<dbReference type="Pfam" id="PF00076">
    <property type="entry name" value="RRM_1"/>
    <property type="match status" value="1"/>
</dbReference>
<evidence type="ECO:0000259" key="3">
    <source>
        <dbReference type="PROSITE" id="PS50102"/>
    </source>
</evidence>
<dbReference type="GO" id="GO:0005634">
    <property type="term" value="C:nucleus"/>
    <property type="evidence" value="ECO:0007669"/>
    <property type="project" value="TreeGrafter"/>
</dbReference>
<dbReference type="SUPFAM" id="SSF54928">
    <property type="entry name" value="RNA-binding domain, RBD"/>
    <property type="match status" value="2"/>
</dbReference>
<dbReference type="CDD" id="cd00590">
    <property type="entry name" value="RRM_SF"/>
    <property type="match status" value="1"/>
</dbReference>
<dbReference type="AlphaFoldDB" id="A0AAN6KRH5"/>
<dbReference type="Gene3D" id="3.30.70.330">
    <property type="match status" value="2"/>
</dbReference>
<dbReference type="SMART" id="SM00360">
    <property type="entry name" value="RRM"/>
    <property type="match status" value="2"/>
</dbReference>
<accession>A0AAN6KRH5</accession>
<dbReference type="InterPro" id="IPR050374">
    <property type="entry name" value="RRT5_SRSF_SR"/>
</dbReference>
<dbReference type="GO" id="GO:0003729">
    <property type="term" value="F:mRNA binding"/>
    <property type="evidence" value="ECO:0007669"/>
    <property type="project" value="TreeGrafter"/>
</dbReference>
<reference evidence="4" key="1">
    <citation type="submission" date="2023-06" db="EMBL/GenBank/DDBJ databases">
        <title>Black Yeasts Isolated from many extreme environments.</title>
        <authorList>
            <person name="Coleine C."/>
            <person name="Stajich J.E."/>
            <person name="Selbmann L."/>
        </authorList>
    </citation>
    <scope>NUCLEOTIDE SEQUENCE</scope>
    <source>
        <strain evidence="4">CCFEE 5200</strain>
    </source>
</reference>
<comment type="caution">
    <text evidence="4">The sequence shown here is derived from an EMBL/GenBank/DDBJ whole genome shotgun (WGS) entry which is preliminary data.</text>
</comment>
<feature type="domain" description="RRM" evidence="3">
    <location>
        <begin position="264"/>
        <end position="342"/>
    </location>
</feature>
<keyword evidence="1 2" id="KW-0694">RNA-binding</keyword>
<dbReference type="InterPro" id="IPR000504">
    <property type="entry name" value="RRM_dom"/>
</dbReference>
<gene>
    <name evidence="4" type="ORF">LTR91_006361</name>
</gene>
<evidence type="ECO:0000313" key="5">
    <source>
        <dbReference type="Proteomes" id="UP001175353"/>
    </source>
</evidence>
<dbReference type="GO" id="GO:0005737">
    <property type="term" value="C:cytoplasm"/>
    <property type="evidence" value="ECO:0007669"/>
    <property type="project" value="TreeGrafter"/>
</dbReference>
<dbReference type="Proteomes" id="UP001175353">
    <property type="component" value="Unassembled WGS sequence"/>
</dbReference>
<dbReference type="EMBL" id="JAUJLE010000043">
    <property type="protein sequence ID" value="KAK0998221.1"/>
    <property type="molecule type" value="Genomic_DNA"/>
</dbReference>
<dbReference type="GO" id="GO:1990904">
    <property type="term" value="C:ribonucleoprotein complex"/>
    <property type="evidence" value="ECO:0007669"/>
    <property type="project" value="TreeGrafter"/>
</dbReference>